<dbReference type="EMBL" id="CAWYQH010000068">
    <property type="protein sequence ID" value="CAK8679927.1"/>
    <property type="molecule type" value="Genomic_DNA"/>
</dbReference>
<dbReference type="PANTHER" id="PTHR35378">
    <property type="entry name" value="UNNAMED PRODUCT"/>
    <property type="match status" value="1"/>
</dbReference>
<name>A0ABP0FNB2_CLALP</name>
<gene>
    <name evidence="1" type="ORF">CVLEPA_LOCUS10169</name>
</gene>
<dbReference type="PANTHER" id="PTHR35378:SF1">
    <property type="entry name" value="C2H2-TYPE DOMAIN-CONTAINING PROTEIN"/>
    <property type="match status" value="1"/>
</dbReference>
<dbReference type="Proteomes" id="UP001642483">
    <property type="component" value="Unassembled WGS sequence"/>
</dbReference>
<comment type="caution">
    <text evidence="1">The sequence shown here is derived from an EMBL/GenBank/DDBJ whole genome shotgun (WGS) entry which is preliminary data.</text>
</comment>
<protein>
    <submittedName>
        <fullName evidence="1">Uncharacterized protein</fullName>
    </submittedName>
</protein>
<organism evidence="1 2">
    <name type="scientific">Clavelina lepadiformis</name>
    <name type="common">Light-bulb sea squirt</name>
    <name type="synonym">Ascidia lepadiformis</name>
    <dbReference type="NCBI Taxonomy" id="159417"/>
    <lineage>
        <taxon>Eukaryota</taxon>
        <taxon>Metazoa</taxon>
        <taxon>Chordata</taxon>
        <taxon>Tunicata</taxon>
        <taxon>Ascidiacea</taxon>
        <taxon>Aplousobranchia</taxon>
        <taxon>Clavelinidae</taxon>
        <taxon>Clavelina</taxon>
    </lineage>
</organism>
<proteinExistence type="predicted"/>
<accession>A0ABP0FNB2</accession>
<evidence type="ECO:0000313" key="2">
    <source>
        <dbReference type="Proteomes" id="UP001642483"/>
    </source>
</evidence>
<keyword evidence="2" id="KW-1185">Reference proteome</keyword>
<sequence length="149" mass="17462">MYLELAPSQIRFMHHEINNRFRDGRSVNQTVYDIENGLMNVDDLPMIRVVKRNGRYYAFDNRRLYVFRVLERRDCLRTVTVLEASPSQFQPRRFTTLNNGISVTVRGDVTLPHAVAISPPSFDSDREVDSFAEVSWMFGRLCSLDYHQQ</sequence>
<reference evidence="1 2" key="1">
    <citation type="submission" date="2024-02" db="EMBL/GenBank/DDBJ databases">
        <authorList>
            <person name="Daric V."/>
            <person name="Darras S."/>
        </authorList>
    </citation>
    <scope>NUCLEOTIDE SEQUENCE [LARGE SCALE GENOMIC DNA]</scope>
</reference>
<evidence type="ECO:0000313" key="1">
    <source>
        <dbReference type="EMBL" id="CAK8679927.1"/>
    </source>
</evidence>